<evidence type="ECO:0000256" key="1">
    <source>
        <dbReference type="ARBA" id="ARBA00005382"/>
    </source>
</evidence>
<sequence>MRYGYLFLLSTAVTLTTCRPRLEEVDLLAPTDRLARAWVTTADSSELLEVRGPIELVPVGDSVPEVLVDPSLRYQEVQGFGYTLTGGSAQLIHELPDARRRELLEELFANHDSALGVSYLRLSLGASDLDPAVFSYSDLPPGETDPEMRLFSLDPDRRHLIPVLKEILEINPDIRLMASPWSPPVWMKDNRTSKGGSLLPEFYPAYARYFVKYIQGMAAEGIPIDAITVQNEPLHPGNNPSLLMLPEDQAEFVGKHLGPAFAEAGIDTRIVIYDHNADRPDYPLTILKDSTARPYVDGSAFHLYGGSIDALTEVHRAFPDKHLYFTEQWIGAPGDFAEDLRWHVRELIIGATRNWAETVLEWNLAADANQDPHTEGGCSRCLGALTIENGNVHRNTAYYIIGHASRAVPPGSYRIDSRENPSLPNVAFLTPDDRVVVVVLNDGDAPVSFDIGSRQRSMPVRLDAGAVGTFSIPAAAF</sequence>
<dbReference type="SUPFAM" id="SSF51445">
    <property type="entry name" value="(Trans)glycosidases"/>
    <property type="match status" value="1"/>
</dbReference>
<evidence type="ECO:0000313" key="8">
    <source>
        <dbReference type="Proteomes" id="UP000237662"/>
    </source>
</evidence>
<dbReference type="PANTHER" id="PTHR11069">
    <property type="entry name" value="GLUCOSYLCERAMIDASE"/>
    <property type="match status" value="1"/>
</dbReference>
<evidence type="ECO:0000256" key="2">
    <source>
        <dbReference type="ARBA" id="ARBA00022729"/>
    </source>
</evidence>
<dbReference type="InterPro" id="IPR033453">
    <property type="entry name" value="Glyco_hydro_30_TIM-barrel"/>
</dbReference>
<dbReference type="Pfam" id="PF17189">
    <property type="entry name" value="Glyco_hydro_30C"/>
    <property type="match status" value="1"/>
</dbReference>
<dbReference type="GO" id="GO:0006680">
    <property type="term" value="P:glucosylceramide catabolic process"/>
    <property type="evidence" value="ECO:0007669"/>
    <property type="project" value="TreeGrafter"/>
</dbReference>
<name>A0A2S6I5L2_9BACT</name>
<evidence type="ECO:0000256" key="4">
    <source>
        <dbReference type="RuleBase" id="RU361188"/>
    </source>
</evidence>
<accession>A0A2S6I5L2</accession>
<dbReference type="Proteomes" id="UP000237662">
    <property type="component" value="Unassembled WGS sequence"/>
</dbReference>
<comment type="similarity">
    <text evidence="1 4">Belongs to the glycosyl hydrolase 30 family.</text>
</comment>
<organism evidence="7 8">
    <name type="scientific">Neolewinella xylanilytica</name>
    <dbReference type="NCBI Taxonomy" id="1514080"/>
    <lineage>
        <taxon>Bacteria</taxon>
        <taxon>Pseudomonadati</taxon>
        <taxon>Bacteroidota</taxon>
        <taxon>Saprospiria</taxon>
        <taxon>Saprospirales</taxon>
        <taxon>Lewinellaceae</taxon>
        <taxon>Neolewinella</taxon>
    </lineage>
</organism>
<dbReference type="OrthoDB" id="9806701at2"/>
<feature type="domain" description="Glycosyl hydrolase family 30 TIM-barrel" evidence="5">
    <location>
        <begin position="77"/>
        <end position="406"/>
    </location>
</feature>
<dbReference type="InterPro" id="IPR001139">
    <property type="entry name" value="Glyco_hydro_30"/>
</dbReference>
<evidence type="ECO:0000256" key="3">
    <source>
        <dbReference type="ARBA" id="ARBA00022801"/>
    </source>
</evidence>
<comment type="caution">
    <text evidence="7">The sequence shown here is derived from an EMBL/GenBank/DDBJ whole genome shotgun (WGS) entry which is preliminary data.</text>
</comment>
<protein>
    <submittedName>
        <fullName evidence="7">Glucosylceramidase</fullName>
    </submittedName>
</protein>
<dbReference type="RefSeq" id="WP_104421226.1">
    <property type="nucleotide sequence ID" value="NZ_PTJC01000006.1"/>
</dbReference>
<keyword evidence="2" id="KW-0732">Signal</keyword>
<evidence type="ECO:0000259" key="6">
    <source>
        <dbReference type="Pfam" id="PF17189"/>
    </source>
</evidence>
<keyword evidence="8" id="KW-1185">Reference proteome</keyword>
<keyword evidence="4" id="KW-0326">Glycosidase</keyword>
<dbReference type="GO" id="GO:0004348">
    <property type="term" value="F:glucosylceramidase activity"/>
    <property type="evidence" value="ECO:0007669"/>
    <property type="project" value="InterPro"/>
</dbReference>
<reference evidence="7 8" key="1">
    <citation type="submission" date="2018-02" db="EMBL/GenBank/DDBJ databases">
        <title>Genomic Encyclopedia of Archaeal and Bacterial Type Strains, Phase II (KMG-II): from individual species to whole genera.</title>
        <authorList>
            <person name="Goeker M."/>
        </authorList>
    </citation>
    <scope>NUCLEOTIDE SEQUENCE [LARGE SCALE GENOMIC DNA]</scope>
    <source>
        <strain evidence="7 8">DSM 29526</strain>
    </source>
</reference>
<dbReference type="InterPro" id="IPR013780">
    <property type="entry name" value="Glyco_hydro_b"/>
</dbReference>
<proteinExistence type="inferred from homology"/>
<dbReference type="GO" id="GO:0016020">
    <property type="term" value="C:membrane"/>
    <property type="evidence" value="ECO:0007669"/>
    <property type="project" value="GOC"/>
</dbReference>
<evidence type="ECO:0000259" key="5">
    <source>
        <dbReference type="Pfam" id="PF02055"/>
    </source>
</evidence>
<dbReference type="InterPro" id="IPR033452">
    <property type="entry name" value="GH30_C"/>
</dbReference>
<keyword evidence="3 4" id="KW-0378">Hydrolase</keyword>
<dbReference type="PANTHER" id="PTHR11069:SF23">
    <property type="entry name" value="LYSOSOMAL ACID GLUCOSYLCERAMIDASE"/>
    <property type="match status" value="1"/>
</dbReference>
<dbReference type="AlphaFoldDB" id="A0A2S6I5L2"/>
<evidence type="ECO:0000313" key="7">
    <source>
        <dbReference type="EMBL" id="PPK86419.1"/>
    </source>
</evidence>
<dbReference type="Gene3D" id="2.60.40.1180">
    <property type="entry name" value="Golgi alpha-mannosidase II"/>
    <property type="match status" value="1"/>
</dbReference>
<dbReference type="Pfam" id="PF02055">
    <property type="entry name" value="Glyco_hydro_30"/>
    <property type="match status" value="1"/>
</dbReference>
<gene>
    <name evidence="7" type="ORF">CLV84_3346</name>
</gene>
<dbReference type="EMBL" id="PTJC01000006">
    <property type="protein sequence ID" value="PPK86419.1"/>
    <property type="molecule type" value="Genomic_DNA"/>
</dbReference>
<feature type="domain" description="Glycosyl hydrolase family 30 beta sandwich" evidence="6">
    <location>
        <begin position="411"/>
        <end position="470"/>
    </location>
</feature>
<dbReference type="InterPro" id="IPR017853">
    <property type="entry name" value="GH"/>
</dbReference>
<dbReference type="Gene3D" id="3.20.20.80">
    <property type="entry name" value="Glycosidases"/>
    <property type="match status" value="1"/>
</dbReference>